<comment type="similarity">
    <text evidence="2">Belongs to the SAM hydrolase / SAM-dependent halogenase family.</text>
</comment>
<dbReference type="RefSeq" id="WP_342720026.1">
    <property type="nucleotide sequence ID" value="NZ_FNCV01000009.1"/>
</dbReference>
<dbReference type="Pfam" id="PF20257">
    <property type="entry name" value="SAM_HAT_C"/>
    <property type="match status" value="1"/>
</dbReference>
<feature type="domain" description="S-adenosyl-l-methionine hydroxide adenosyltransferase N-terminal" evidence="3">
    <location>
        <begin position="5"/>
        <end position="144"/>
    </location>
</feature>
<dbReference type="SUPFAM" id="SSF101852">
    <property type="entry name" value="Bacterial fluorinating enzyme, C-terminal domain"/>
    <property type="match status" value="1"/>
</dbReference>
<dbReference type="SUPFAM" id="SSF102522">
    <property type="entry name" value="Bacterial fluorinating enzyme, N-terminal domain"/>
    <property type="match status" value="1"/>
</dbReference>
<dbReference type="InterPro" id="IPR002747">
    <property type="entry name" value="SAM_OH_AdoTrfase"/>
</dbReference>
<feature type="domain" description="S-adenosyl-l-methionine hydroxide adenosyltransferase C-terminal" evidence="4">
    <location>
        <begin position="165"/>
        <end position="240"/>
    </location>
</feature>
<name>A0A1G8E8Y6_9PROT</name>
<keyword evidence="1" id="KW-0949">S-adenosyl-L-methionine</keyword>
<dbReference type="InterPro" id="IPR046470">
    <property type="entry name" value="SAM_HAT_C"/>
</dbReference>
<dbReference type="EMBL" id="FNCV01000009">
    <property type="protein sequence ID" value="SDH66355.1"/>
    <property type="molecule type" value="Genomic_DNA"/>
</dbReference>
<dbReference type="Pfam" id="PF01887">
    <property type="entry name" value="SAM_HAT_N"/>
    <property type="match status" value="1"/>
</dbReference>
<evidence type="ECO:0000256" key="1">
    <source>
        <dbReference type="ARBA" id="ARBA00022691"/>
    </source>
</evidence>
<dbReference type="STRING" id="83401.SAMN05421742_10973"/>
<dbReference type="InterPro" id="IPR046469">
    <property type="entry name" value="SAM_HAT_N"/>
</dbReference>
<accession>A0A1G8E8Y6</accession>
<dbReference type="Gene3D" id="2.40.30.90">
    <property type="entry name" value="Bacterial fluorinating enzyme like"/>
    <property type="match status" value="1"/>
</dbReference>
<dbReference type="Gene3D" id="3.40.50.10790">
    <property type="entry name" value="S-adenosyl-l-methionine hydroxide adenosyltransferase, N-terminal"/>
    <property type="match status" value="1"/>
</dbReference>
<dbReference type="PIRSF" id="PIRSF006779">
    <property type="entry name" value="UCP006779"/>
    <property type="match status" value="1"/>
</dbReference>
<evidence type="ECO:0008006" key="7">
    <source>
        <dbReference type="Google" id="ProtNLM"/>
    </source>
</evidence>
<sequence>MPLLHLFTDFGLAGPYMGQMHAAVHRAAPPVTPVTLLADAPTFDAAAAAHLLAALVGHIPPGEGVVAVVDPGVGTARRPLALKADGRWLTGPDNGLLSVVGGRARQADWFAISWRPDHLSASFHGRDLFAPVAARLLAGEAPARLLAPLDAPPVALPEGAGDRARVIAIDAFGNLMTGLRASHHAGPLTVKGRPLPRAGTFGEVPVGQPLVYANSLGLLEIAVNQGHAARVLGLAVGDPVDPAP</sequence>
<keyword evidence="6" id="KW-1185">Reference proteome</keyword>
<evidence type="ECO:0000256" key="2">
    <source>
        <dbReference type="ARBA" id="ARBA00024035"/>
    </source>
</evidence>
<reference evidence="6" key="1">
    <citation type="submission" date="2016-10" db="EMBL/GenBank/DDBJ databases">
        <authorList>
            <person name="Varghese N."/>
            <person name="Submissions S."/>
        </authorList>
    </citation>
    <scope>NUCLEOTIDE SEQUENCE [LARGE SCALE GENOMIC DNA]</scope>
    <source>
        <strain evidence="6">930I</strain>
    </source>
</reference>
<protein>
    <recommendedName>
        <fullName evidence="7">S-adenosyl-l-methionine hydroxide adenosyltransferase</fullName>
    </recommendedName>
</protein>
<dbReference type="InterPro" id="IPR023227">
    <property type="entry name" value="SAM_OH_AdoTrfase_C_sf"/>
</dbReference>
<evidence type="ECO:0000259" key="3">
    <source>
        <dbReference type="Pfam" id="PF01887"/>
    </source>
</evidence>
<dbReference type="InterPro" id="IPR023228">
    <property type="entry name" value="SAM_OH_AdoTrfase_N_sf"/>
</dbReference>
<dbReference type="AlphaFoldDB" id="A0A1G8E8Y6"/>
<gene>
    <name evidence="5" type="ORF">SAMN05421742_10973</name>
</gene>
<proteinExistence type="inferred from homology"/>
<organism evidence="5 6">
    <name type="scientific">Roseospirillum parvum</name>
    <dbReference type="NCBI Taxonomy" id="83401"/>
    <lineage>
        <taxon>Bacteria</taxon>
        <taxon>Pseudomonadati</taxon>
        <taxon>Pseudomonadota</taxon>
        <taxon>Alphaproteobacteria</taxon>
        <taxon>Rhodospirillales</taxon>
        <taxon>Rhodospirillaceae</taxon>
        <taxon>Roseospirillum</taxon>
    </lineage>
</organism>
<evidence type="ECO:0000313" key="5">
    <source>
        <dbReference type="EMBL" id="SDH66355.1"/>
    </source>
</evidence>
<dbReference type="PANTHER" id="PTHR35092:SF1">
    <property type="entry name" value="CHLORINASE MJ1651"/>
    <property type="match status" value="1"/>
</dbReference>
<evidence type="ECO:0000259" key="4">
    <source>
        <dbReference type="Pfam" id="PF20257"/>
    </source>
</evidence>
<dbReference type="PANTHER" id="PTHR35092">
    <property type="entry name" value="CHLORINASE MJ1651"/>
    <property type="match status" value="1"/>
</dbReference>
<dbReference type="Proteomes" id="UP000217076">
    <property type="component" value="Unassembled WGS sequence"/>
</dbReference>
<evidence type="ECO:0000313" key="6">
    <source>
        <dbReference type="Proteomes" id="UP000217076"/>
    </source>
</evidence>